<proteinExistence type="predicted"/>
<accession>A0ABR3X497</accession>
<evidence type="ECO:0000313" key="2">
    <source>
        <dbReference type="EMBL" id="KAL1870551.1"/>
    </source>
</evidence>
<evidence type="ECO:0008006" key="4">
    <source>
        <dbReference type="Google" id="ProtNLM"/>
    </source>
</evidence>
<evidence type="ECO:0000313" key="3">
    <source>
        <dbReference type="Proteomes" id="UP001586593"/>
    </source>
</evidence>
<evidence type="ECO:0000256" key="1">
    <source>
        <dbReference type="SAM" id="MobiDB-lite"/>
    </source>
</evidence>
<protein>
    <recommendedName>
        <fullName evidence="4">OTU domain-containing protein</fullName>
    </recommendedName>
</protein>
<dbReference type="CDD" id="cd22744">
    <property type="entry name" value="OTU"/>
    <property type="match status" value="1"/>
</dbReference>
<sequence>MSFSNQRPSSRRRSDLAGQILTNVQDDVKLAVMQHLYYEELETIRRNRPILDPSEYPIQDLRVRRKATAPPSALEKKESLKATPLVQPTPPLSDAQAGSSSNTPVCVLDDDPEADVTVIALASSSDEDGDEASSEENTPDSSYAKEMNSTMRYHDMTSNPGQWPSPAAGLRFRVQAFLEDHQDPRLQGAKLEDVFTREISVATEDLYQWVQGHQDGAALALPEINPWRAGAQSKAAAIAMGNKYNPPLLRGLPLVEDVVFLRNHNSWAEMSNGTCYWTALALLIYNDPVAWLRVKAEHREHVQRVLSSPINPKYCLYRQLNEMWFPTVASTARGMPPQGPVKANLWQVLNLPGLYVPMNMLDITADLYNVYMVVYSYKNRQFGDVVYETRTRGAYNSRHLFLLYVNGNHFQPMIPNDYVHWEFKMPRVTQLTTKGLPLAEGRNDGIRHPWRSEFRREGGQAPPLLIDRPFNIDSAASAVAMERRRPSGPAPAPSTSDDAGKEGEGSRAARVEPHSQSRSDAAPTRSTKDFKPPPKRKASEDQEEYDSPYESPDESTDESTDENMDESEEDSDIAPDSVPKPKGNPPKKKAQRGANNLSHWHDSGKRYK</sequence>
<keyword evidence="3" id="KW-1185">Reference proteome</keyword>
<dbReference type="EMBL" id="JAZHXJ010000172">
    <property type="protein sequence ID" value="KAL1870551.1"/>
    <property type="molecule type" value="Genomic_DNA"/>
</dbReference>
<feature type="compositionally biased region" description="Basic and acidic residues" evidence="1">
    <location>
        <begin position="526"/>
        <end position="540"/>
    </location>
</feature>
<reference evidence="2 3" key="1">
    <citation type="journal article" date="2024" name="Commun. Biol.">
        <title>Comparative genomic analysis of thermophilic fungi reveals convergent evolutionary adaptations and gene losses.</title>
        <authorList>
            <person name="Steindorff A.S."/>
            <person name="Aguilar-Pontes M.V."/>
            <person name="Robinson A.J."/>
            <person name="Andreopoulos B."/>
            <person name="LaButti K."/>
            <person name="Kuo A."/>
            <person name="Mondo S."/>
            <person name="Riley R."/>
            <person name="Otillar R."/>
            <person name="Haridas S."/>
            <person name="Lipzen A."/>
            <person name="Grimwood J."/>
            <person name="Schmutz J."/>
            <person name="Clum A."/>
            <person name="Reid I.D."/>
            <person name="Moisan M.C."/>
            <person name="Butler G."/>
            <person name="Nguyen T.T.M."/>
            <person name="Dewar K."/>
            <person name="Conant G."/>
            <person name="Drula E."/>
            <person name="Henrissat B."/>
            <person name="Hansel C."/>
            <person name="Singer S."/>
            <person name="Hutchinson M.I."/>
            <person name="de Vries R.P."/>
            <person name="Natvig D.O."/>
            <person name="Powell A.J."/>
            <person name="Tsang A."/>
            <person name="Grigoriev I.V."/>
        </authorList>
    </citation>
    <scope>NUCLEOTIDE SEQUENCE [LARGE SCALE GENOMIC DNA]</scope>
    <source>
        <strain evidence="2 3">ATCC 24622</strain>
    </source>
</reference>
<feature type="compositionally biased region" description="Basic and acidic residues" evidence="1">
    <location>
        <begin position="498"/>
        <end position="517"/>
    </location>
</feature>
<feature type="compositionally biased region" description="Acidic residues" evidence="1">
    <location>
        <begin position="125"/>
        <end position="138"/>
    </location>
</feature>
<name>A0ABR3X497_9PEZI</name>
<gene>
    <name evidence="2" type="ORF">VTK73DRAFT_2559</name>
</gene>
<feature type="compositionally biased region" description="Basic and acidic residues" evidence="1">
    <location>
        <begin position="599"/>
        <end position="608"/>
    </location>
</feature>
<feature type="region of interest" description="Disordered" evidence="1">
    <location>
        <begin position="62"/>
        <end position="104"/>
    </location>
</feature>
<dbReference type="Proteomes" id="UP001586593">
    <property type="component" value="Unassembled WGS sequence"/>
</dbReference>
<feature type="region of interest" description="Disordered" evidence="1">
    <location>
        <begin position="479"/>
        <end position="608"/>
    </location>
</feature>
<feature type="compositionally biased region" description="Acidic residues" evidence="1">
    <location>
        <begin position="541"/>
        <end position="573"/>
    </location>
</feature>
<comment type="caution">
    <text evidence="2">The sequence shown here is derived from an EMBL/GenBank/DDBJ whole genome shotgun (WGS) entry which is preliminary data.</text>
</comment>
<feature type="region of interest" description="Disordered" evidence="1">
    <location>
        <begin position="122"/>
        <end position="144"/>
    </location>
</feature>
<organism evidence="2 3">
    <name type="scientific">Phialemonium thermophilum</name>
    <dbReference type="NCBI Taxonomy" id="223376"/>
    <lineage>
        <taxon>Eukaryota</taxon>
        <taxon>Fungi</taxon>
        <taxon>Dikarya</taxon>
        <taxon>Ascomycota</taxon>
        <taxon>Pezizomycotina</taxon>
        <taxon>Sordariomycetes</taxon>
        <taxon>Sordariomycetidae</taxon>
        <taxon>Cephalothecales</taxon>
        <taxon>Cephalothecaceae</taxon>
        <taxon>Phialemonium</taxon>
    </lineage>
</organism>